<dbReference type="OrthoDB" id="431212at2759"/>
<dbReference type="GO" id="GO:0012505">
    <property type="term" value="C:endomembrane system"/>
    <property type="evidence" value="ECO:0007669"/>
    <property type="project" value="UniProtKB-SubCell"/>
</dbReference>
<keyword evidence="3" id="KW-0813">Transport</keyword>
<evidence type="ECO:0000313" key="9">
    <source>
        <dbReference type="EMBL" id="OBZ68189.1"/>
    </source>
</evidence>
<keyword evidence="4 8" id="KW-0812">Transmembrane</keyword>
<feature type="transmembrane region" description="Helical" evidence="8">
    <location>
        <begin position="169"/>
        <end position="187"/>
    </location>
</feature>
<evidence type="ECO:0000256" key="4">
    <source>
        <dbReference type="ARBA" id="ARBA00022692"/>
    </source>
</evidence>
<proteinExistence type="inferred from homology"/>
<dbReference type="GO" id="GO:0005345">
    <property type="term" value="F:purine nucleobase transmembrane transporter activity"/>
    <property type="evidence" value="ECO:0007669"/>
    <property type="project" value="TreeGrafter"/>
</dbReference>
<evidence type="ECO:0000313" key="10">
    <source>
        <dbReference type="Proteomes" id="UP000092993"/>
    </source>
</evidence>
<feature type="transmembrane region" description="Helical" evidence="8">
    <location>
        <begin position="199"/>
        <end position="224"/>
    </location>
</feature>
<feature type="transmembrane region" description="Helical" evidence="8">
    <location>
        <begin position="260"/>
        <end position="278"/>
    </location>
</feature>
<feature type="region of interest" description="Disordered" evidence="7">
    <location>
        <begin position="975"/>
        <end position="1002"/>
    </location>
</feature>
<dbReference type="STRING" id="5627.A0A1C7LW23"/>
<feature type="compositionally biased region" description="Basic and acidic residues" evidence="7">
    <location>
        <begin position="870"/>
        <end position="885"/>
    </location>
</feature>
<feature type="transmembrane region" description="Helical" evidence="8">
    <location>
        <begin position="651"/>
        <end position="679"/>
    </location>
</feature>
<dbReference type="EMBL" id="LUGG01000022">
    <property type="protein sequence ID" value="OBZ68189.1"/>
    <property type="molecule type" value="Genomic_DNA"/>
</dbReference>
<dbReference type="InterPro" id="IPR045018">
    <property type="entry name" value="Azg-like"/>
</dbReference>
<feature type="transmembrane region" description="Helical" evidence="8">
    <location>
        <begin position="434"/>
        <end position="455"/>
    </location>
</feature>
<comment type="subcellular location">
    <subcellularLocation>
        <location evidence="1">Endomembrane system</location>
        <topology evidence="1">Multi-pass membrane protein</topology>
    </subcellularLocation>
</comment>
<dbReference type="Pfam" id="PF00860">
    <property type="entry name" value="Xan_ur_permease"/>
    <property type="match status" value="1"/>
</dbReference>
<dbReference type="InterPro" id="IPR006043">
    <property type="entry name" value="NCS2"/>
</dbReference>
<gene>
    <name evidence="9" type="ORF">A0H81_11704</name>
</gene>
<name>A0A1C7LW23_GRIFR</name>
<accession>A0A1C7LW23</accession>
<dbReference type="GO" id="GO:0015853">
    <property type="term" value="P:adenine transport"/>
    <property type="evidence" value="ECO:0007669"/>
    <property type="project" value="TreeGrafter"/>
</dbReference>
<dbReference type="Proteomes" id="UP000092993">
    <property type="component" value="Unassembled WGS sequence"/>
</dbReference>
<keyword evidence="5 8" id="KW-1133">Transmembrane helix</keyword>
<dbReference type="AlphaFoldDB" id="A0A1C7LW23"/>
<evidence type="ECO:0000256" key="7">
    <source>
        <dbReference type="SAM" id="MobiDB-lite"/>
    </source>
</evidence>
<evidence type="ECO:0008006" key="11">
    <source>
        <dbReference type="Google" id="ProtNLM"/>
    </source>
</evidence>
<dbReference type="PANTHER" id="PTHR43337:SF1">
    <property type="entry name" value="XANTHINE_URACIL PERMEASE C887.17-RELATED"/>
    <property type="match status" value="1"/>
</dbReference>
<evidence type="ECO:0000256" key="3">
    <source>
        <dbReference type="ARBA" id="ARBA00022448"/>
    </source>
</evidence>
<evidence type="ECO:0000256" key="5">
    <source>
        <dbReference type="ARBA" id="ARBA00022989"/>
    </source>
</evidence>
<sequence length="1002" mass="109103">MRFLEFHRQSERPGPFLFFFTRSEIFLISFLQVADSFVGRWFHLEGSGHPKEREGSRFLTEIRAGLTTWAAMAYIISVNASIIQDTGGTCVCPTDDLCVSDDTYLACVADVQRDLITTTAAISALASFLMGLLANLPVGMAPGLGLNAYFTYSVVGFHGSGIISYREALAAVFMEGWFFLFLSLLGLRQWLARIMPQSLVMAVGAGIGLFIAFIGLSSGGLGVIGGDTTNFVGLGGCKPDDFISDTLVNYCGSRVLQSPTMWLGIFIGGIFTVLLMLYRVKGAILIGIFLTSIISWPRPTPVTYFPHTAAGDDLFDFFKKVVTFRPLQKIGNALDVSQLLDIKKQFADFCCIVQLRVWYALITFLYVDILDTTGTLYSMAKFAGLRDPVTLDFENSTIAYCVDAFSISMGALMGTSPVTAFVESATGISEGGKTGLTAITVGFAMFISIFFAPIFASIPPWATGGALVIVGSLMIRNVREINWDYVGDAVPAFLTIIIIPLSYNIAYGVIAGIFSYVLINGIAWILKKATRGRLVPPNYQVAETWVIPPGSLVPTWMSVFSSASIRPSYRMVTQHSRTEIFGLTNLSLTRDSLTAIFFDYHVQRWRIMLGVMLTPEYTLVVYSSPAPLVRNKHAHMSPAGRQHQYLSKRSVTLGTPIIVVITVAAAIFNVLLLAAWYTLARRRRALVKKHIPASPDSEKCRPSVVYTEDAADVSSGLSYCHLIQSLQLPSVASSPARSSHISKDALDSTPVSQVVLPPQDVKHLSDASKHSKLEAYVRASVLTLASVRALRRRDSVATTASMYSSASAPLEFHDHLFQSQPFLLDPTAPANAPAWLVPMPKPPPTAIATVGRDVAESLEPHPGSPPASPHCEKSDVRAMMHRRQESSIPPSLAFMTPPPSSQDPLPRVRTRASSNSSLDSLDNHMLCRPHSASSASTAASLGPSLHALPPMAPLNIRRCSKDVIPNPQLVVFQTRHSSRNVPSRLPARSSRRGTEINSGDLS</sequence>
<keyword evidence="10" id="KW-1185">Reference proteome</keyword>
<evidence type="ECO:0000256" key="8">
    <source>
        <dbReference type="SAM" id="Phobius"/>
    </source>
</evidence>
<reference evidence="9 10" key="1">
    <citation type="submission" date="2016-03" db="EMBL/GenBank/DDBJ databases">
        <title>Whole genome sequencing of Grifola frondosa 9006-11.</title>
        <authorList>
            <person name="Min B."/>
            <person name="Park H."/>
            <person name="Kim J.-G."/>
            <person name="Cho H."/>
            <person name="Oh Y.-L."/>
            <person name="Kong W.-S."/>
            <person name="Choi I.-G."/>
        </authorList>
    </citation>
    <scope>NUCLEOTIDE SEQUENCE [LARGE SCALE GENOMIC DNA]</scope>
    <source>
        <strain evidence="9 10">9006-11</strain>
    </source>
</reference>
<feature type="region of interest" description="Disordered" evidence="7">
    <location>
        <begin position="856"/>
        <end position="938"/>
    </location>
</feature>
<feature type="transmembrane region" description="Helical" evidence="8">
    <location>
        <begin position="115"/>
        <end position="134"/>
    </location>
</feature>
<keyword evidence="6 8" id="KW-0472">Membrane</keyword>
<dbReference type="PANTHER" id="PTHR43337">
    <property type="entry name" value="XANTHINE/URACIL PERMEASE C887.17-RELATED"/>
    <property type="match status" value="1"/>
</dbReference>
<comment type="caution">
    <text evidence="9">The sequence shown here is derived from an EMBL/GenBank/DDBJ whole genome shotgun (WGS) entry which is preliminary data.</text>
</comment>
<evidence type="ECO:0000256" key="2">
    <source>
        <dbReference type="ARBA" id="ARBA00005697"/>
    </source>
</evidence>
<dbReference type="GO" id="GO:0005886">
    <property type="term" value="C:plasma membrane"/>
    <property type="evidence" value="ECO:0007669"/>
    <property type="project" value="TreeGrafter"/>
</dbReference>
<evidence type="ECO:0000256" key="1">
    <source>
        <dbReference type="ARBA" id="ARBA00004127"/>
    </source>
</evidence>
<organism evidence="9 10">
    <name type="scientific">Grifola frondosa</name>
    <name type="common">Maitake</name>
    <name type="synonym">Polyporus frondosus</name>
    <dbReference type="NCBI Taxonomy" id="5627"/>
    <lineage>
        <taxon>Eukaryota</taxon>
        <taxon>Fungi</taxon>
        <taxon>Dikarya</taxon>
        <taxon>Basidiomycota</taxon>
        <taxon>Agaricomycotina</taxon>
        <taxon>Agaricomycetes</taxon>
        <taxon>Polyporales</taxon>
        <taxon>Grifolaceae</taxon>
        <taxon>Grifola</taxon>
    </lineage>
</organism>
<feature type="transmembrane region" description="Helical" evidence="8">
    <location>
        <begin position="397"/>
        <end position="422"/>
    </location>
</feature>
<evidence type="ECO:0000256" key="6">
    <source>
        <dbReference type="ARBA" id="ARBA00023136"/>
    </source>
</evidence>
<protein>
    <recommendedName>
        <fullName evidence="11">Xanthine/uracil permease</fullName>
    </recommendedName>
</protein>
<dbReference type="GO" id="GO:0015854">
    <property type="term" value="P:guanine transport"/>
    <property type="evidence" value="ECO:0007669"/>
    <property type="project" value="TreeGrafter"/>
</dbReference>
<comment type="similarity">
    <text evidence="2">Belongs to the nucleobase:cation symporter-2 (NCS2) (TC 2.A.40) family. Azg-like subfamily.</text>
</comment>